<organism evidence="2">
    <name type="scientific">Lepeophtheirus salmonis</name>
    <name type="common">Salmon louse</name>
    <name type="synonym">Caligus salmonis</name>
    <dbReference type="NCBI Taxonomy" id="72036"/>
    <lineage>
        <taxon>Eukaryota</taxon>
        <taxon>Metazoa</taxon>
        <taxon>Ecdysozoa</taxon>
        <taxon>Arthropoda</taxon>
        <taxon>Crustacea</taxon>
        <taxon>Multicrustacea</taxon>
        <taxon>Hexanauplia</taxon>
        <taxon>Copepoda</taxon>
        <taxon>Siphonostomatoida</taxon>
        <taxon>Caligidae</taxon>
        <taxon>Lepeophtheirus</taxon>
    </lineage>
</organism>
<accession>A0A0K2UBR4</accession>
<sequence>MLLAIYEFHYYVLSFSSLSVRLSNVFFLVCTYFAWQYLGKRIKLISYTRRRSVEGARSMGHTMKYLIEKRTRRRGREERK</sequence>
<reference evidence="2" key="1">
    <citation type="submission" date="2014-05" db="EMBL/GenBank/DDBJ databases">
        <authorList>
            <person name="Chronopoulou M."/>
        </authorList>
    </citation>
    <scope>NUCLEOTIDE SEQUENCE</scope>
    <source>
        <tissue evidence="2">Whole organism</tissue>
    </source>
</reference>
<keyword evidence="1" id="KW-0472">Membrane</keyword>
<keyword evidence="1" id="KW-1133">Transmembrane helix</keyword>
<keyword evidence="1" id="KW-0812">Transmembrane</keyword>
<proteinExistence type="predicted"/>
<name>A0A0K2UBR4_LEPSM</name>
<protein>
    <submittedName>
        <fullName evidence="2">Uncharacterized protein</fullName>
    </submittedName>
</protein>
<feature type="transmembrane region" description="Helical" evidence="1">
    <location>
        <begin position="12"/>
        <end position="35"/>
    </location>
</feature>
<evidence type="ECO:0000256" key="1">
    <source>
        <dbReference type="SAM" id="Phobius"/>
    </source>
</evidence>
<dbReference type="EMBL" id="HACA01017780">
    <property type="protein sequence ID" value="CDW35141.1"/>
    <property type="molecule type" value="Transcribed_RNA"/>
</dbReference>
<dbReference type="AlphaFoldDB" id="A0A0K2UBR4"/>
<evidence type="ECO:0000313" key="2">
    <source>
        <dbReference type="EMBL" id="CDW35141.1"/>
    </source>
</evidence>